<dbReference type="Proteomes" id="UP001597261">
    <property type="component" value="Unassembled WGS sequence"/>
</dbReference>
<evidence type="ECO:0000313" key="2">
    <source>
        <dbReference type="EMBL" id="MFD1656999.1"/>
    </source>
</evidence>
<dbReference type="RefSeq" id="WP_381077439.1">
    <property type="nucleotide sequence ID" value="NZ_JBHUDX010000004.1"/>
</dbReference>
<feature type="compositionally biased region" description="Acidic residues" evidence="1">
    <location>
        <begin position="87"/>
        <end position="98"/>
    </location>
</feature>
<protein>
    <recommendedName>
        <fullName evidence="4">Tail assembly chaperone</fullName>
    </recommendedName>
</protein>
<feature type="region of interest" description="Disordered" evidence="1">
    <location>
        <begin position="79"/>
        <end position="138"/>
    </location>
</feature>
<name>A0ABW4II47_9ACTN</name>
<feature type="compositionally biased region" description="Polar residues" evidence="1">
    <location>
        <begin position="112"/>
        <end position="138"/>
    </location>
</feature>
<dbReference type="EMBL" id="JBHUDX010000004">
    <property type="protein sequence ID" value="MFD1656999.1"/>
    <property type="molecule type" value="Genomic_DNA"/>
</dbReference>
<comment type="caution">
    <text evidence="2">The sequence shown here is derived from an EMBL/GenBank/DDBJ whole genome shotgun (WGS) entry which is preliminary data.</text>
</comment>
<gene>
    <name evidence="2" type="ORF">ACFSL4_01795</name>
</gene>
<keyword evidence="3" id="KW-1185">Reference proteome</keyword>
<evidence type="ECO:0008006" key="4">
    <source>
        <dbReference type="Google" id="ProtNLM"/>
    </source>
</evidence>
<reference evidence="3" key="1">
    <citation type="journal article" date="2019" name="Int. J. Syst. Evol. Microbiol.">
        <title>The Global Catalogue of Microorganisms (GCM) 10K type strain sequencing project: providing services to taxonomists for standard genome sequencing and annotation.</title>
        <authorList>
            <consortium name="The Broad Institute Genomics Platform"/>
            <consortium name="The Broad Institute Genome Sequencing Center for Infectious Disease"/>
            <person name="Wu L."/>
            <person name="Ma J."/>
        </authorList>
    </citation>
    <scope>NUCLEOTIDE SEQUENCE [LARGE SCALE GENOMIC DNA]</scope>
    <source>
        <strain evidence="3">CGMCC 1.12470</strain>
    </source>
</reference>
<evidence type="ECO:0000313" key="3">
    <source>
        <dbReference type="Proteomes" id="UP001597261"/>
    </source>
</evidence>
<organism evidence="2 3">
    <name type="scientific">Streptomyces caeni</name>
    <dbReference type="NCBI Taxonomy" id="2307231"/>
    <lineage>
        <taxon>Bacteria</taxon>
        <taxon>Bacillati</taxon>
        <taxon>Actinomycetota</taxon>
        <taxon>Actinomycetes</taxon>
        <taxon>Kitasatosporales</taxon>
        <taxon>Streptomycetaceae</taxon>
        <taxon>Streptomyces</taxon>
    </lineage>
</organism>
<evidence type="ECO:0000256" key="1">
    <source>
        <dbReference type="SAM" id="MobiDB-lite"/>
    </source>
</evidence>
<sequence>MIKVTVGDQIYEFDDGRLLVAEAREIKTLCGLTPPRMYGGLEEGDPDSVAAIVFLAKKRAGEPVRWSDLDQLDFADVTIDPITSDGDGQDGDAAENAEVDPTTRPVPPNSGPTPSDGTGSISEPSPTASNTTQATSAG</sequence>
<proteinExistence type="predicted"/>
<accession>A0ABW4II47</accession>